<proteinExistence type="predicted"/>
<gene>
    <name evidence="3" type="ORF">T4E_10892</name>
</gene>
<feature type="transmembrane region" description="Helical" evidence="1">
    <location>
        <begin position="83"/>
        <end position="103"/>
    </location>
</feature>
<feature type="transmembrane region" description="Helical" evidence="1">
    <location>
        <begin position="151"/>
        <end position="171"/>
    </location>
</feature>
<protein>
    <recommendedName>
        <fullName evidence="2">DUF7802 domain-containing protein</fullName>
    </recommendedName>
</protein>
<evidence type="ECO:0000313" key="3">
    <source>
        <dbReference type="EMBL" id="KRX91282.1"/>
    </source>
</evidence>
<feature type="domain" description="DUF7802" evidence="2">
    <location>
        <begin position="35"/>
        <end position="451"/>
    </location>
</feature>
<feature type="non-terminal residue" evidence="3">
    <location>
        <position position="1"/>
    </location>
</feature>
<feature type="transmembrane region" description="Helical" evidence="1">
    <location>
        <begin position="330"/>
        <end position="356"/>
    </location>
</feature>
<dbReference type="InterPro" id="IPR056704">
    <property type="entry name" value="DUF7802"/>
</dbReference>
<feature type="transmembrane region" description="Helical" evidence="1">
    <location>
        <begin position="226"/>
        <end position="244"/>
    </location>
</feature>
<dbReference type="Proteomes" id="UP000054815">
    <property type="component" value="Unassembled WGS sequence"/>
</dbReference>
<dbReference type="EMBL" id="JYDU01000141">
    <property type="protein sequence ID" value="KRX91282.1"/>
    <property type="molecule type" value="Genomic_DNA"/>
</dbReference>
<dbReference type="Pfam" id="PF25085">
    <property type="entry name" value="DUF7802"/>
    <property type="match status" value="1"/>
</dbReference>
<keyword evidence="1" id="KW-0472">Membrane</keyword>
<organism evidence="3 4">
    <name type="scientific">Trichinella pseudospiralis</name>
    <name type="common">Parasitic roundworm</name>
    <dbReference type="NCBI Taxonomy" id="6337"/>
    <lineage>
        <taxon>Eukaryota</taxon>
        <taxon>Metazoa</taxon>
        <taxon>Ecdysozoa</taxon>
        <taxon>Nematoda</taxon>
        <taxon>Enoplea</taxon>
        <taxon>Dorylaimia</taxon>
        <taxon>Trichinellida</taxon>
        <taxon>Trichinellidae</taxon>
        <taxon>Trichinella</taxon>
    </lineage>
</organism>
<sequence>LLSSSPSFIEFCFFVIRLLKHMYLFMNHKCFMTEMDYLIDRIPVDFSQETRATLKNIGYNVVMFADWICGANDIRWLLADHPTVLLCSLIFFITFLLTFIHAVRMGGRHVYMWIGTVVFGMMYEIRKIHLSETNDFMWYSQSLLTFFGRRIPGYVILFVHPTMLYTTLAIIHRQLTTMCESLLVALTSTALRVPFVLIGTKMLWWTWHTEHPFLVERFGNLRLGPELIYCLSVTYFVLFFRISRRCLVTENYNWKLFIRELICVLTPAQLAPIFGFYTFEVIFLILKNVSGSLCSYFFVFLLFMLLSNYEWIQQLENGRRQSGYTVGLSTFFAILNELTVVIFIMYTFLLIVLAFYSPEDVISTGIHQPLGSCRATTTKQSFLDLNIEYKDMLCLSKLDPNFDFHCVKKKPEAPSGGTLEWYTVCGTPISDKSKMWIIISAWMVGALLSHFRWTMESDALQFAEENRKQQ</sequence>
<evidence type="ECO:0000259" key="2">
    <source>
        <dbReference type="Pfam" id="PF25085"/>
    </source>
</evidence>
<name>A0A0V0XTX9_TRIPS</name>
<feature type="transmembrane region" description="Helical" evidence="1">
    <location>
        <begin position="435"/>
        <end position="453"/>
    </location>
</feature>
<dbReference type="AlphaFoldDB" id="A0A0V0XTX9"/>
<comment type="caution">
    <text evidence="3">The sequence shown here is derived from an EMBL/GenBank/DDBJ whole genome shotgun (WGS) entry which is preliminary data.</text>
</comment>
<evidence type="ECO:0000313" key="4">
    <source>
        <dbReference type="Proteomes" id="UP000054815"/>
    </source>
</evidence>
<reference evidence="3 4" key="1">
    <citation type="submission" date="2015-01" db="EMBL/GenBank/DDBJ databases">
        <title>Evolution of Trichinella species and genotypes.</title>
        <authorList>
            <person name="Korhonen P.K."/>
            <person name="Edoardo P."/>
            <person name="Giuseppe L.R."/>
            <person name="Gasser R.B."/>
        </authorList>
    </citation>
    <scope>NUCLEOTIDE SEQUENCE [LARGE SCALE GENOMIC DNA]</scope>
    <source>
        <strain evidence="3">ISS141</strain>
    </source>
</reference>
<feature type="transmembrane region" description="Helical" evidence="1">
    <location>
        <begin position="183"/>
        <end position="206"/>
    </location>
</feature>
<keyword evidence="1" id="KW-0812">Transmembrane</keyword>
<feature type="transmembrane region" description="Helical" evidence="1">
    <location>
        <begin position="110"/>
        <end position="131"/>
    </location>
</feature>
<accession>A0A0V0XTX9</accession>
<keyword evidence="1" id="KW-1133">Transmembrane helix</keyword>
<dbReference type="PANTHER" id="PTHR35982:SF1">
    <property type="entry name" value="SPIROCYCLASE, AVEC FAMILY"/>
    <property type="match status" value="1"/>
</dbReference>
<evidence type="ECO:0000256" key="1">
    <source>
        <dbReference type="SAM" id="Phobius"/>
    </source>
</evidence>
<feature type="transmembrane region" description="Helical" evidence="1">
    <location>
        <begin position="289"/>
        <end position="309"/>
    </location>
</feature>
<feature type="transmembrane region" description="Helical" evidence="1">
    <location>
        <begin position="256"/>
        <end position="277"/>
    </location>
</feature>
<dbReference type="PANTHER" id="PTHR35982">
    <property type="entry name" value="AGAP005361-PA"/>
    <property type="match status" value="1"/>
</dbReference>